<dbReference type="PANTHER" id="PTHR48445">
    <property type="entry name" value="OS02G0782100 PROTEIN"/>
    <property type="match status" value="1"/>
</dbReference>
<evidence type="ECO:0000259" key="4">
    <source>
        <dbReference type="Pfam" id="PF25772"/>
    </source>
</evidence>
<feature type="compositionally biased region" description="Basic residues" evidence="2">
    <location>
        <begin position="1280"/>
        <end position="1293"/>
    </location>
</feature>
<feature type="domain" description="RRP12 N-terminal HEAT" evidence="4">
    <location>
        <begin position="22"/>
        <end position="288"/>
    </location>
</feature>
<dbReference type="InterPro" id="IPR057860">
    <property type="entry name" value="HEAT_RRP12_N"/>
</dbReference>
<evidence type="ECO:0000313" key="6">
    <source>
        <dbReference type="Proteomes" id="UP001179952"/>
    </source>
</evidence>
<reference evidence="5" key="2">
    <citation type="submission" date="2023-06" db="EMBL/GenBank/DDBJ databases">
        <authorList>
            <person name="Ma L."/>
            <person name="Liu K.-W."/>
            <person name="Li Z."/>
            <person name="Hsiao Y.-Y."/>
            <person name="Qi Y."/>
            <person name="Fu T."/>
            <person name="Tang G."/>
            <person name="Zhang D."/>
            <person name="Sun W.-H."/>
            <person name="Liu D.-K."/>
            <person name="Li Y."/>
            <person name="Chen G.-Z."/>
            <person name="Liu X.-D."/>
            <person name="Liao X.-Y."/>
            <person name="Jiang Y.-T."/>
            <person name="Yu X."/>
            <person name="Hao Y."/>
            <person name="Huang J."/>
            <person name="Zhao X.-W."/>
            <person name="Ke S."/>
            <person name="Chen Y.-Y."/>
            <person name="Wu W.-L."/>
            <person name="Hsu J.-L."/>
            <person name="Lin Y.-F."/>
            <person name="Huang M.-D."/>
            <person name="Li C.-Y."/>
            <person name="Huang L."/>
            <person name="Wang Z.-W."/>
            <person name="Zhao X."/>
            <person name="Zhong W.-Y."/>
            <person name="Peng D.-H."/>
            <person name="Ahmad S."/>
            <person name="Lan S."/>
            <person name="Zhang J.-S."/>
            <person name="Tsai W.-C."/>
            <person name="Van De Peer Y."/>
            <person name="Liu Z.-J."/>
        </authorList>
    </citation>
    <scope>NUCLEOTIDE SEQUENCE</scope>
    <source>
        <strain evidence="5">SCP</strain>
        <tissue evidence="5">Leaves</tissue>
    </source>
</reference>
<feature type="region of interest" description="Disordered" evidence="2">
    <location>
        <begin position="1073"/>
        <end position="1114"/>
    </location>
</feature>
<evidence type="ECO:0000256" key="1">
    <source>
        <dbReference type="ARBA" id="ARBA00007690"/>
    </source>
</evidence>
<sequence length="1293" mass="143559">MEGIEFEGVEEPIYAGGGEDFEAEDLSAAVLSRFMSSSREDHQHLCAAVGAMAQELKDQKLPLSPASFFAATSASLIRLSPSPSDIAIVEALLTFLSMILTRVSPAVVRIRGGPVSEAVRRILGCSSASEGVVKAGMRCLLQLLIVGDRSIWSSVEPSYGVLLGFVTDGRPKVREQSHLCLRDALQSFQGSPLLVSASEGIMTVFERTLLLAGGSDVGNTTVAERPRGASEVLYVLNLLKDCLPLMSMKFKNKTLKYFGELLKVRESIVTRHIMEILHALCYSPSSHVSPDVLLELLCSLVLSVTAKDRSADGMASMARLLQVGTKKVYDLKSAICVAKLPSIFNSLGEILACEHEEAIYAAVEALNGLINTCIDESLIKQGVQQIFLNPEGEERHSGPTIIEKICATIESLLGYQYSAVWDMSFQVVSAMFGKLGESSYFLMRGTIKNLEDMQKLPDEDLACRKQLHDCLGSVLRALGPEKFLGLLPLNLNAEDLSQANVWLLPVLKQYTIGANLSFFTHSIISMARLARQRAQKLEKEALFVSSRSVEGLVYSLWSLLLAFCNYPLDTAKSFKGLTVELCYALRNEPELRGIICSSLQILIQQNKRALALNTDALNDEVGNCALRAKDHYTSGSANENLNAISSSAREFLPVLIEIFKTSSKDSGGYLQSTIHELASISKKEAKDHFRVIIFELITATKKDIAAKQQNSDSMRVDSDGGMSHSLERAMLLDLAVSLLPGLDTVEINLLYDGIIRHTLKDEEGLLQKKAYKILSIILKEREEFLSTKLEELLKLMIDVLPDCHFSAKRHRLDSLYYIIVSVSKDPAVHRKSDIISSFLTEIILALKEANKKTRNRAYDLLVKIGHAYGDEEQGGKKENLQQFFNMVAGGLAGETPHMISAAVKGLARLTYEFSDLVNTAYNVLPSAFLLLQRKNREIIKANLGLLKVLVAKSQVDGLQKHLRSMVEGMLKWQDGTKNHFLSKVKLLLEMLVKKCGLDAVRAVMPEEHMKLLTNIRKTKERKEKKAKSVDETQSVYSKASTSRLSRWNHTRIFSDFGEDASDDSEAQNSLMKTISGRQTKATSIVRSKAVSSRSMRRMHKVSKSLPEDLGDELEDDPLDLLDHKKTRLALQSMRNLKRKADSDDAPEIDSEGRLVIHDDGNPKRESLATSSDRFSEARSQTSSHYSGNSTTRAQKKQRRPSSDSGYAYTGNEYTSRKARGDLKKEGKLEPYAYWPLDRKLLNRREERRATARKGMVRVVKLSKKLEGRSVSSALSVNASKFKRNQKKGGKKNR</sequence>
<feature type="region of interest" description="Disordered" evidence="2">
    <location>
        <begin position="1136"/>
        <end position="1212"/>
    </location>
</feature>
<dbReference type="SUPFAM" id="SSF48371">
    <property type="entry name" value="ARM repeat"/>
    <property type="match status" value="1"/>
</dbReference>
<protein>
    <recommendedName>
        <fullName evidence="7">RRP12-like protein</fullName>
    </recommendedName>
</protein>
<dbReference type="Proteomes" id="UP001179952">
    <property type="component" value="Unassembled WGS sequence"/>
</dbReference>
<comment type="caution">
    <text evidence="5">The sequence shown here is derived from an EMBL/GenBank/DDBJ whole genome shotgun (WGS) entry which is preliminary data.</text>
</comment>
<feature type="compositionally biased region" description="Polar residues" evidence="2">
    <location>
        <begin position="1167"/>
        <end position="1192"/>
    </location>
</feature>
<dbReference type="Gene3D" id="1.25.10.10">
    <property type="entry name" value="Leucine-rich Repeat Variant"/>
    <property type="match status" value="1"/>
</dbReference>
<dbReference type="InterPro" id="IPR016024">
    <property type="entry name" value="ARM-type_fold"/>
</dbReference>
<feature type="domain" description="RRP12 HEAT" evidence="3">
    <location>
        <begin position="354"/>
        <end position="661"/>
    </location>
</feature>
<dbReference type="InterPro" id="IPR012978">
    <property type="entry name" value="HEAT_RRP12"/>
</dbReference>
<name>A0AAV9AGN8_ACOGR</name>
<feature type="compositionally biased region" description="Polar residues" evidence="2">
    <location>
        <begin position="1269"/>
        <end position="1278"/>
    </location>
</feature>
<organism evidence="5 6">
    <name type="scientific">Acorus gramineus</name>
    <name type="common">Dwarf sweet flag</name>
    <dbReference type="NCBI Taxonomy" id="55184"/>
    <lineage>
        <taxon>Eukaryota</taxon>
        <taxon>Viridiplantae</taxon>
        <taxon>Streptophyta</taxon>
        <taxon>Embryophyta</taxon>
        <taxon>Tracheophyta</taxon>
        <taxon>Spermatophyta</taxon>
        <taxon>Magnoliopsida</taxon>
        <taxon>Liliopsida</taxon>
        <taxon>Acoraceae</taxon>
        <taxon>Acorus</taxon>
    </lineage>
</organism>
<evidence type="ECO:0008006" key="7">
    <source>
        <dbReference type="Google" id="ProtNLM"/>
    </source>
</evidence>
<dbReference type="Pfam" id="PF08161">
    <property type="entry name" value="RRP12_HEAT"/>
    <property type="match status" value="1"/>
</dbReference>
<dbReference type="Pfam" id="PF25772">
    <property type="entry name" value="HEAT_RRP12_N"/>
    <property type="match status" value="1"/>
</dbReference>
<evidence type="ECO:0000259" key="3">
    <source>
        <dbReference type="Pfam" id="PF08161"/>
    </source>
</evidence>
<feature type="region of interest" description="Disordered" evidence="2">
    <location>
        <begin position="1266"/>
        <end position="1293"/>
    </location>
</feature>
<proteinExistence type="inferred from homology"/>
<feature type="compositionally biased region" description="Polar residues" evidence="2">
    <location>
        <begin position="1073"/>
        <end position="1093"/>
    </location>
</feature>
<comment type="similarity">
    <text evidence="1">Belongs to the RRP12 family.</text>
</comment>
<gene>
    <name evidence="5" type="ORF">QJS04_geneDACA013553</name>
</gene>
<reference evidence="5" key="1">
    <citation type="journal article" date="2023" name="Nat. Commun.">
        <title>Diploid and tetraploid genomes of Acorus and the evolution of monocots.</title>
        <authorList>
            <person name="Ma L."/>
            <person name="Liu K.W."/>
            <person name="Li Z."/>
            <person name="Hsiao Y.Y."/>
            <person name="Qi Y."/>
            <person name="Fu T."/>
            <person name="Tang G.D."/>
            <person name="Zhang D."/>
            <person name="Sun W.H."/>
            <person name="Liu D.K."/>
            <person name="Li Y."/>
            <person name="Chen G.Z."/>
            <person name="Liu X.D."/>
            <person name="Liao X.Y."/>
            <person name="Jiang Y.T."/>
            <person name="Yu X."/>
            <person name="Hao Y."/>
            <person name="Huang J."/>
            <person name="Zhao X.W."/>
            <person name="Ke S."/>
            <person name="Chen Y.Y."/>
            <person name="Wu W.L."/>
            <person name="Hsu J.L."/>
            <person name="Lin Y.F."/>
            <person name="Huang M.D."/>
            <person name="Li C.Y."/>
            <person name="Huang L."/>
            <person name="Wang Z.W."/>
            <person name="Zhao X."/>
            <person name="Zhong W.Y."/>
            <person name="Peng D.H."/>
            <person name="Ahmad S."/>
            <person name="Lan S."/>
            <person name="Zhang J.S."/>
            <person name="Tsai W.C."/>
            <person name="Van de Peer Y."/>
            <person name="Liu Z.J."/>
        </authorList>
    </citation>
    <scope>NUCLEOTIDE SEQUENCE</scope>
    <source>
        <strain evidence="5">SCP</strain>
    </source>
</reference>
<dbReference type="PANTHER" id="PTHR48445:SF1">
    <property type="entry name" value="OS02G0782100 PROTEIN"/>
    <property type="match status" value="1"/>
</dbReference>
<evidence type="ECO:0000313" key="5">
    <source>
        <dbReference type="EMBL" id="KAK1263110.1"/>
    </source>
</evidence>
<dbReference type="InterPro" id="IPR011989">
    <property type="entry name" value="ARM-like"/>
</dbReference>
<accession>A0AAV9AGN8</accession>
<keyword evidence="6" id="KW-1185">Reference proteome</keyword>
<evidence type="ECO:0000256" key="2">
    <source>
        <dbReference type="SAM" id="MobiDB-lite"/>
    </source>
</evidence>
<feature type="compositionally biased region" description="Basic and acidic residues" evidence="2">
    <location>
        <begin position="1150"/>
        <end position="1166"/>
    </location>
</feature>
<dbReference type="EMBL" id="JAUJYN010000009">
    <property type="protein sequence ID" value="KAK1263110.1"/>
    <property type="molecule type" value="Genomic_DNA"/>
</dbReference>